<dbReference type="PRINTS" id="PR00081">
    <property type="entry name" value="GDHRDH"/>
</dbReference>
<evidence type="ECO:0000256" key="3">
    <source>
        <dbReference type="ARBA" id="ARBA00023002"/>
    </source>
</evidence>
<evidence type="ECO:0000313" key="4">
    <source>
        <dbReference type="EMBL" id="RMJ18521.1"/>
    </source>
</evidence>
<dbReference type="STRING" id="2010991.A0A3M2SLS9"/>
<dbReference type="Gene3D" id="3.40.50.720">
    <property type="entry name" value="NAD(P)-binding Rossmann-like Domain"/>
    <property type="match status" value="1"/>
</dbReference>
<comment type="similarity">
    <text evidence="1">Belongs to the short-chain dehydrogenases/reductases (SDR) family.</text>
</comment>
<dbReference type="InterPro" id="IPR036291">
    <property type="entry name" value="NAD(P)-bd_dom_sf"/>
</dbReference>
<organism evidence="4 5">
    <name type="scientific">Fusarium kuroshium</name>
    <dbReference type="NCBI Taxonomy" id="2010991"/>
    <lineage>
        <taxon>Eukaryota</taxon>
        <taxon>Fungi</taxon>
        <taxon>Dikarya</taxon>
        <taxon>Ascomycota</taxon>
        <taxon>Pezizomycotina</taxon>
        <taxon>Sordariomycetes</taxon>
        <taxon>Hypocreomycetidae</taxon>
        <taxon>Hypocreales</taxon>
        <taxon>Nectriaceae</taxon>
        <taxon>Fusarium</taxon>
        <taxon>Fusarium solani species complex</taxon>
    </lineage>
</organism>
<name>A0A3M2SLS9_9HYPO</name>
<dbReference type="InterPro" id="IPR002347">
    <property type="entry name" value="SDR_fam"/>
</dbReference>
<evidence type="ECO:0000313" key="5">
    <source>
        <dbReference type="Proteomes" id="UP000277212"/>
    </source>
</evidence>
<dbReference type="Pfam" id="PF00106">
    <property type="entry name" value="adh_short"/>
    <property type="match status" value="1"/>
</dbReference>
<accession>A0A3M2SLS9</accession>
<dbReference type="AlphaFoldDB" id="A0A3M2SLS9"/>
<evidence type="ECO:0000256" key="1">
    <source>
        <dbReference type="ARBA" id="ARBA00006484"/>
    </source>
</evidence>
<evidence type="ECO:0008006" key="6">
    <source>
        <dbReference type="Google" id="ProtNLM"/>
    </source>
</evidence>
<reference evidence="4 5" key="1">
    <citation type="submission" date="2017-06" db="EMBL/GenBank/DDBJ databases">
        <title>Comparative genomic analysis of Ambrosia Fusariam Clade fungi.</title>
        <authorList>
            <person name="Stajich J.E."/>
            <person name="Carrillo J."/>
            <person name="Kijimoto T."/>
            <person name="Eskalen A."/>
            <person name="O'Donnell K."/>
            <person name="Kasson M."/>
        </authorList>
    </citation>
    <scope>NUCLEOTIDE SEQUENCE [LARGE SCALE GENOMIC DNA]</scope>
    <source>
        <strain evidence="4">UCR3666</strain>
    </source>
</reference>
<dbReference type="SUPFAM" id="SSF51735">
    <property type="entry name" value="NAD(P)-binding Rossmann-fold domains"/>
    <property type="match status" value="1"/>
</dbReference>
<dbReference type="Proteomes" id="UP000277212">
    <property type="component" value="Unassembled WGS sequence"/>
</dbReference>
<dbReference type="PANTHER" id="PTHR43180">
    <property type="entry name" value="3-OXOACYL-(ACYL-CARRIER-PROTEIN) REDUCTASE (AFU_ORTHOLOGUE AFUA_6G11210)"/>
    <property type="match status" value="1"/>
</dbReference>
<proteinExistence type="inferred from homology"/>
<keyword evidence="2" id="KW-0521">NADP</keyword>
<sequence length="361" mass="39371">MAYHDLTKAVRLSGPIDTSLPYDVSTVAGKTILITGGSLGLGANFARHWASHGANLMIGDINDEEGHKLIAELRTKYPKASHHFFHCDVTDWDSQVAFFKAAAAASPHGGIDVVVANAGIVDPKSNRRFENPEAIPTDPDAPYKPSTKILDVNITGAMYTANLALFWLPRNGSDKVNSDEKPEADGRDRCLLFLGSYAGVWHLCGQSHYTASKHAITGLFRAMRGTAWKHGVRVTMLCPYFVSESSMFPLGAEAAFLTGTAGPAQHADVLDAATRLIADESIVGRALLIGPKVAIDDPDVDDAKKNERAVWDCYAEDYTDSEAFVWRWVRAMNAVEKSRGWFGLFWDIFGVIVRGSKKKSA</sequence>
<dbReference type="PANTHER" id="PTHR43180:SF16">
    <property type="entry name" value="BACILYSIN BIOSYNTHESIS OXIDOREDUCTASE BACC"/>
    <property type="match status" value="1"/>
</dbReference>
<keyword evidence="5" id="KW-1185">Reference proteome</keyword>
<dbReference type="InterPro" id="IPR020904">
    <property type="entry name" value="Sc_DH/Rdtase_CS"/>
</dbReference>
<dbReference type="GO" id="GO:0016491">
    <property type="term" value="F:oxidoreductase activity"/>
    <property type="evidence" value="ECO:0007669"/>
    <property type="project" value="UniProtKB-KW"/>
</dbReference>
<dbReference type="EMBL" id="NKUJ01000018">
    <property type="protein sequence ID" value="RMJ18521.1"/>
    <property type="molecule type" value="Genomic_DNA"/>
</dbReference>
<comment type="caution">
    <text evidence="4">The sequence shown here is derived from an EMBL/GenBank/DDBJ whole genome shotgun (WGS) entry which is preliminary data.</text>
</comment>
<dbReference type="OrthoDB" id="498125at2759"/>
<dbReference type="PROSITE" id="PS00061">
    <property type="entry name" value="ADH_SHORT"/>
    <property type="match status" value="1"/>
</dbReference>
<protein>
    <recommendedName>
        <fullName evidence="6">5'-hydroxyaverantin dehydrogenase</fullName>
    </recommendedName>
</protein>
<gene>
    <name evidence="4" type="ORF">CDV36_001848</name>
</gene>
<evidence type="ECO:0000256" key="2">
    <source>
        <dbReference type="ARBA" id="ARBA00022857"/>
    </source>
</evidence>
<keyword evidence="3" id="KW-0560">Oxidoreductase</keyword>